<evidence type="ECO:0000313" key="3">
    <source>
        <dbReference type="Proteomes" id="UP000021053"/>
    </source>
</evidence>
<reference evidence="2 3" key="1">
    <citation type="submission" date="2013-07" db="EMBL/GenBank/DDBJ databases">
        <authorList>
            <consortium name="DOE Joint Genome Institute"/>
            <person name="Eisen J."/>
            <person name="Huntemann M."/>
            <person name="Han J."/>
            <person name="Chen A."/>
            <person name="Kyrpides N."/>
            <person name="Mavromatis K."/>
            <person name="Markowitz V."/>
            <person name="Palaniappan K."/>
            <person name="Ivanova N."/>
            <person name="Schaumberg A."/>
            <person name="Pati A."/>
            <person name="Liolios K."/>
            <person name="Nordberg H.P."/>
            <person name="Cantor M.N."/>
            <person name="Hua S.X."/>
            <person name="Woyke T."/>
        </authorList>
    </citation>
    <scope>NUCLEOTIDE SEQUENCE [LARGE SCALE GENOMIC DNA]</scope>
    <source>
        <strain evidence="2 3">DSM 44712</strain>
    </source>
</reference>
<dbReference type="Proteomes" id="UP000021053">
    <property type="component" value="Unassembled WGS sequence"/>
</dbReference>
<dbReference type="AlphaFoldDB" id="A0A010ZV70"/>
<feature type="transmembrane region" description="Helical" evidence="1">
    <location>
        <begin position="123"/>
        <end position="140"/>
    </location>
</feature>
<evidence type="ECO:0000313" key="2">
    <source>
        <dbReference type="EMBL" id="EXG81107.1"/>
    </source>
</evidence>
<dbReference type="RefSeq" id="WP_051570016.1">
    <property type="nucleotide sequence ID" value="NZ_KK073874.1"/>
</dbReference>
<keyword evidence="3" id="KW-1185">Reference proteome</keyword>
<organism evidence="2 3">
    <name type="scientific">Cryptosporangium arvum DSM 44712</name>
    <dbReference type="NCBI Taxonomy" id="927661"/>
    <lineage>
        <taxon>Bacteria</taxon>
        <taxon>Bacillati</taxon>
        <taxon>Actinomycetota</taxon>
        <taxon>Actinomycetes</taxon>
        <taxon>Cryptosporangiales</taxon>
        <taxon>Cryptosporangiaceae</taxon>
        <taxon>Cryptosporangium</taxon>
    </lineage>
</organism>
<feature type="transmembrane region" description="Helical" evidence="1">
    <location>
        <begin position="70"/>
        <end position="90"/>
    </location>
</feature>
<feature type="transmembrane region" description="Helical" evidence="1">
    <location>
        <begin position="152"/>
        <end position="170"/>
    </location>
</feature>
<protein>
    <submittedName>
        <fullName evidence="2">Uncharacterized protein</fullName>
    </submittedName>
</protein>
<feature type="transmembrane region" description="Helical" evidence="1">
    <location>
        <begin position="21"/>
        <end position="43"/>
    </location>
</feature>
<evidence type="ECO:0000256" key="1">
    <source>
        <dbReference type="SAM" id="Phobius"/>
    </source>
</evidence>
<sequence>MSRWRTGTGGGWWRLLTRWPSWAGYAAAGWSLAYGLLGVWWTVGGDGFPFGPVDEDHRTGSILEGSSAGVVAPIMAVVGLAGAVAALLMARGLLAGRWAFGLVAAGWSIAVALTLVIPDYTMLALLAFSPLLLVFAFTGVPGEQEGLGDILYWHRTNLVLLFVCGLLWAATTLAYQRRVRAACPHCGRGRGAADPGPSRETLLRWGHRAVLVAWLAPLPYEVTRVAWYLGFPLGITEDFLRMMQDTPGMLEVGLGCAVASTVGGALTNGLVSRWGEVYPRWIWFKAGRPVPPALAVVPASVVAIVLIPAGLMVVWTPELRGGGWAMSVPALLWIVWGVALGAATIAYHRRRRGTCTHCSSGDDVPGRVVTMSG</sequence>
<keyword evidence="1" id="KW-1133">Transmembrane helix</keyword>
<proteinExistence type="predicted"/>
<keyword evidence="1" id="KW-0472">Membrane</keyword>
<accession>A0A010ZV70</accession>
<feature type="transmembrane region" description="Helical" evidence="1">
    <location>
        <begin position="97"/>
        <end position="117"/>
    </location>
</feature>
<name>A0A010ZV70_9ACTN</name>
<keyword evidence="1" id="KW-0812">Transmembrane</keyword>
<dbReference type="HOGENOM" id="CLU_049869_0_0_11"/>
<feature type="transmembrane region" description="Helical" evidence="1">
    <location>
        <begin position="327"/>
        <end position="347"/>
    </location>
</feature>
<comment type="caution">
    <text evidence="2">The sequence shown here is derived from an EMBL/GenBank/DDBJ whole genome shotgun (WGS) entry which is preliminary data.</text>
</comment>
<feature type="transmembrane region" description="Helical" evidence="1">
    <location>
        <begin position="292"/>
        <end position="315"/>
    </location>
</feature>
<dbReference type="PATRIC" id="fig|927661.3.peg.2170"/>
<feature type="transmembrane region" description="Helical" evidence="1">
    <location>
        <begin position="252"/>
        <end position="271"/>
    </location>
</feature>
<dbReference type="EMBL" id="JFBT01000001">
    <property type="protein sequence ID" value="EXG81107.1"/>
    <property type="molecule type" value="Genomic_DNA"/>
</dbReference>
<gene>
    <name evidence="2" type="ORF">CryarDRAFT_2203</name>
</gene>